<dbReference type="Pfam" id="PF23302">
    <property type="entry name" value="HTH_DNAJC9"/>
    <property type="match status" value="1"/>
</dbReference>
<dbReference type="Gene3D" id="1.10.287.110">
    <property type="entry name" value="DnaJ domain"/>
    <property type="match status" value="1"/>
</dbReference>
<dbReference type="PANTHER" id="PTHR44144">
    <property type="entry name" value="DNAJ HOMOLOG SUBFAMILY C MEMBER 9"/>
    <property type="match status" value="1"/>
</dbReference>
<accession>A0A0D0E678</accession>
<gene>
    <name evidence="3" type="ORF">PAXRUDRAFT_821702</name>
</gene>
<reference evidence="4" key="2">
    <citation type="submission" date="2015-01" db="EMBL/GenBank/DDBJ databases">
        <title>Evolutionary Origins and Diversification of the Mycorrhizal Mutualists.</title>
        <authorList>
            <consortium name="DOE Joint Genome Institute"/>
            <consortium name="Mycorrhizal Genomics Consortium"/>
            <person name="Kohler A."/>
            <person name="Kuo A."/>
            <person name="Nagy L.G."/>
            <person name="Floudas D."/>
            <person name="Copeland A."/>
            <person name="Barry K.W."/>
            <person name="Cichocki N."/>
            <person name="Veneault-Fourrey C."/>
            <person name="LaButti K."/>
            <person name="Lindquist E.A."/>
            <person name="Lipzen A."/>
            <person name="Lundell T."/>
            <person name="Morin E."/>
            <person name="Murat C."/>
            <person name="Riley R."/>
            <person name="Ohm R."/>
            <person name="Sun H."/>
            <person name="Tunlid A."/>
            <person name="Henrissat B."/>
            <person name="Grigoriev I.V."/>
            <person name="Hibbett D.S."/>
            <person name="Martin F."/>
        </authorList>
    </citation>
    <scope>NUCLEOTIDE SEQUENCE [LARGE SCALE GENOMIC DNA]</scope>
    <source>
        <strain evidence="4">Ve08.2h10</strain>
    </source>
</reference>
<dbReference type="OrthoDB" id="110024at2759"/>
<proteinExistence type="predicted"/>
<feature type="domain" description="J" evidence="2">
    <location>
        <begin position="18"/>
        <end position="88"/>
    </location>
</feature>
<evidence type="ECO:0000313" key="3">
    <source>
        <dbReference type="EMBL" id="KIL00412.1"/>
    </source>
</evidence>
<dbReference type="AlphaFoldDB" id="A0A0D0E678"/>
<dbReference type="GO" id="GO:0031072">
    <property type="term" value="F:heat shock protein binding"/>
    <property type="evidence" value="ECO:0007669"/>
    <property type="project" value="TreeGrafter"/>
</dbReference>
<feature type="region of interest" description="Disordered" evidence="1">
    <location>
        <begin position="225"/>
        <end position="251"/>
    </location>
</feature>
<name>A0A0D0E678_9AGAM</name>
<dbReference type="InParanoid" id="A0A0D0E678"/>
<dbReference type="STRING" id="930991.A0A0D0E678"/>
<dbReference type="EMBL" id="KN824834">
    <property type="protein sequence ID" value="KIL00412.1"/>
    <property type="molecule type" value="Genomic_DNA"/>
</dbReference>
<keyword evidence="4" id="KW-1185">Reference proteome</keyword>
<dbReference type="GO" id="GO:0005737">
    <property type="term" value="C:cytoplasm"/>
    <property type="evidence" value="ECO:0007669"/>
    <property type="project" value="TreeGrafter"/>
</dbReference>
<reference evidence="3 4" key="1">
    <citation type="submission" date="2014-04" db="EMBL/GenBank/DDBJ databases">
        <authorList>
            <consortium name="DOE Joint Genome Institute"/>
            <person name="Kuo A."/>
            <person name="Kohler A."/>
            <person name="Jargeat P."/>
            <person name="Nagy L.G."/>
            <person name="Floudas D."/>
            <person name="Copeland A."/>
            <person name="Barry K.W."/>
            <person name="Cichocki N."/>
            <person name="Veneault-Fourrey C."/>
            <person name="LaButti K."/>
            <person name="Lindquist E.A."/>
            <person name="Lipzen A."/>
            <person name="Lundell T."/>
            <person name="Morin E."/>
            <person name="Murat C."/>
            <person name="Sun H."/>
            <person name="Tunlid A."/>
            <person name="Henrissat B."/>
            <person name="Grigoriev I.V."/>
            <person name="Hibbett D.S."/>
            <person name="Martin F."/>
            <person name="Nordberg H.P."/>
            <person name="Cantor M.N."/>
            <person name="Hua S.X."/>
        </authorList>
    </citation>
    <scope>NUCLEOTIDE SEQUENCE [LARGE SCALE GENOMIC DNA]</scope>
    <source>
        <strain evidence="3 4">Ve08.2h10</strain>
    </source>
</reference>
<evidence type="ECO:0000259" key="2">
    <source>
        <dbReference type="PROSITE" id="PS50076"/>
    </source>
</evidence>
<evidence type="ECO:0000256" key="1">
    <source>
        <dbReference type="SAM" id="MobiDB-lite"/>
    </source>
</evidence>
<feature type="compositionally biased region" description="Basic residues" evidence="1">
    <location>
        <begin position="285"/>
        <end position="295"/>
    </location>
</feature>
<dbReference type="PRINTS" id="PR00625">
    <property type="entry name" value="JDOMAIN"/>
</dbReference>
<feature type="region of interest" description="Disordered" evidence="1">
    <location>
        <begin position="277"/>
        <end position="350"/>
    </location>
</feature>
<dbReference type="CDD" id="cd06257">
    <property type="entry name" value="DnaJ"/>
    <property type="match status" value="1"/>
</dbReference>
<dbReference type="HOGENOM" id="CLU_055868_0_0_1"/>
<dbReference type="PROSITE" id="PS00636">
    <property type="entry name" value="DNAJ_1"/>
    <property type="match status" value="1"/>
</dbReference>
<feature type="compositionally biased region" description="Basic residues" evidence="1">
    <location>
        <begin position="338"/>
        <end position="350"/>
    </location>
</feature>
<dbReference type="FunCoup" id="A0A0D0E678">
    <property type="interactions" value="700"/>
</dbReference>
<dbReference type="Proteomes" id="UP000054538">
    <property type="component" value="Unassembled WGS sequence"/>
</dbReference>
<dbReference type="Pfam" id="PF00226">
    <property type="entry name" value="DnaJ"/>
    <property type="match status" value="1"/>
</dbReference>
<sequence>MDNQDPISHFFPGEDDVDLYAVLGLKSVATPEDVRKSYRRLALQCHPDKHTNSTEEERGHASKQFHKIGFAYAVLSDEKRRKKYDRTGTTGEDLGVEAGEDGGWEAYFEDLFDRVTRGRLDESKKEYQGSSEEVEDLKAAYHQTQGSLGEIMKHIPHSTTDDEPRFVHTISNLIAQGELPDLQLWQSTSKDEKAKLVRKKQTDKEAKEAEELAKRLGIWDEFYGSGKVGARKGKGKEKEKKEGGDDEDVSGLQALIFQRQKARNEFLDGLAAKYIDMEEAESSKKKGGKGKKRKKVTEISEAGEVESPKKKSRSAQEPPEIDDEEFARIQSELSSNKAKGKRPTRVKKSK</sequence>
<dbReference type="InterPro" id="IPR018253">
    <property type="entry name" value="DnaJ_domain_CS"/>
</dbReference>
<dbReference type="InterPro" id="IPR052594">
    <property type="entry name" value="J_domain-containing_protein"/>
</dbReference>
<evidence type="ECO:0000313" key="4">
    <source>
        <dbReference type="Proteomes" id="UP000054538"/>
    </source>
</evidence>
<dbReference type="InterPro" id="IPR036869">
    <property type="entry name" value="J_dom_sf"/>
</dbReference>
<dbReference type="GO" id="GO:0005634">
    <property type="term" value="C:nucleus"/>
    <property type="evidence" value="ECO:0007669"/>
    <property type="project" value="TreeGrafter"/>
</dbReference>
<dbReference type="InterPro" id="IPR056453">
    <property type="entry name" value="HTH_DNAJC9"/>
</dbReference>
<protein>
    <recommendedName>
        <fullName evidence="2">J domain-containing protein</fullName>
    </recommendedName>
</protein>
<dbReference type="SUPFAM" id="SSF46565">
    <property type="entry name" value="Chaperone J-domain"/>
    <property type="match status" value="1"/>
</dbReference>
<organism evidence="3 4">
    <name type="scientific">Paxillus rubicundulus Ve08.2h10</name>
    <dbReference type="NCBI Taxonomy" id="930991"/>
    <lineage>
        <taxon>Eukaryota</taxon>
        <taxon>Fungi</taxon>
        <taxon>Dikarya</taxon>
        <taxon>Basidiomycota</taxon>
        <taxon>Agaricomycotina</taxon>
        <taxon>Agaricomycetes</taxon>
        <taxon>Agaricomycetidae</taxon>
        <taxon>Boletales</taxon>
        <taxon>Paxilineae</taxon>
        <taxon>Paxillaceae</taxon>
        <taxon>Paxillus</taxon>
    </lineage>
</organism>
<dbReference type="SMART" id="SM00271">
    <property type="entry name" value="DnaJ"/>
    <property type="match status" value="1"/>
</dbReference>
<dbReference type="PANTHER" id="PTHR44144:SF1">
    <property type="entry name" value="DNAJ HOMOLOG SUBFAMILY C MEMBER 9"/>
    <property type="match status" value="1"/>
</dbReference>
<dbReference type="InterPro" id="IPR001623">
    <property type="entry name" value="DnaJ_domain"/>
</dbReference>
<dbReference type="PROSITE" id="PS50076">
    <property type="entry name" value="DNAJ_2"/>
    <property type="match status" value="1"/>
</dbReference>